<name>A0A939BVH8_9BACL</name>
<proteinExistence type="predicted"/>
<dbReference type="Proteomes" id="UP000717624">
    <property type="component" value="Unassembled WGS sequence"/>
</dbReference>
<dbReference type="EMBL" id="JAFBEB010000012">
    <property type="protein sequence ID" value="MBM7591484.1"/>
    <property type="molecule type" value="Genomic_DNA"/>
</dbReference>
<evidence type="ECO:0000313" key="3">
    <source>
        <dbReference type="Proteomes" id="UP000717624"/>
    </source>
</evidence>
<dbReference type="Pfam" id="PF00550">
    <property type="entry name" value="PP-binding"/>
    <property type="match status" value="1"/>
</dbReference>
<dbReference type="RefSeq" id="WP_204519194.1">
    <property type="nucleotide sequence ID" value="NZ_BAABIN010000019.1"/>
</dbReference>
<sequence length="77" mass="8571">MEEKLRNIFATALDIPAEKVVDDLEFNSIPEWDSIGHLALIAALDEAFGIMMETEDVIDLSSFKKAKEILAKYGVEA</sequence>
<protein>
    <submittedName>
        <fullName evidence="2">Acyl carrier protein</fullName>
    </submittedName>
</protein>
<feature type="domain" description="Carrier" evidence="1">
    <location>
        <begin position="3"/>
        <end position="63"/>
    </location>
</feature>
<dbReference type="InterPro" id="IPR036736">
    <property type="entry name" value="ACP-like_sf"/>
</dbReference>
<accession>A0A939BVH8</accession>
<gene>
    <name evidence="2" type="ORF">JOD01_003135</name>
</gene>
<reference evidence="2" key="1">
    <citation type="submission" date="2021-01" db="EMBL/GenBank/DDBJ databases">
        <title>Genomic Encyclopedia of Type Strains, Phase IV (KMG-IV): sequencing the most valuable type-strain genomes for metagenomic binning, comparative biology and taxonomic classification.</title>
        <authorList>
            <person name="Goeker M."/>
        </authorList>
    </citation>
    <scope>NUCLEOTIDE SEQUENCE</scope>
    <source>
        <strain evidence="2">DSM 25523</strain>
    </source>
</reference>
<dbReference type="SUPFAM" id="SSF47336">
    <property type="entry name" value="ACP-like"/>
    <property type="match status" value="1"/>
</dbReference>
<dbReference type="InterPro" id="IPR009081">
    <property type="entry name" value="PP-bd_ACP"/>
</dbReference>
<comment type="caution">
    <text evidence="2">The sequence shown here is derived from an EMBL/GenBank/DDBJ whole genome shotgun (WGS) entry which is preliminary data.</text>
</comment>
<organism evidence="2 3">
    <name type="scientific">Brevibacillus fulvus</name>
    <dbReference type="NCBI Taxonomy" id="1125967"/>
    <lineage>
        <taxon>Bacteria</taxon>
        <taxon>Bacillati</taxon>
        <taxon>Bacillota</taxon>
        <taxon>Bacilli</taxon>
        <taxon>Bacillales</taxon>
        <taxon>Paenibacillaceae</taxon>
        <taxon>Brevibacillus</taxon>
    </lineage>
</organism>
<dbReference type="AlphaFoldDB" id="A0A939BVH8"/>
<evidence type="ECO:0000259" key="1">
    <source>
        <dbReference type="Pfam" id="PF00550"/>
    </source>
</evidence>
<evidence type="ECO:0000313" key="2">
    <source>
        <dbReference type="EMBL" id="MBM7591484.1"/>
    </source>
</evidence>
<dbReference type="Gene3D" id="1.10.1200.10">
    <property type="entry name" value="ACP-like"/>
    <property type="match status" value="1"/>
</dbReference>
<keyword evidence="3" id="KW-1185">Reference proteome</keyword>